<dbReference type="Gene3D" id="3.80.10.10">
    <property type="entry name" value="Ribonuclease Inhibitor"/>
    <property type="match status" value="1"/>
</dbReference>
<dbReference type="SUPFAM" id="SSF52047">
    <property type="entry name" value="RNI-like"/>
    <property type="match status" value="1"/>
</dbReference>
<protein>
    <recommendedName>
        <fullName evidence="3">RNI-like protein</fullName>
    </recommendedName>
</protein>
<evidence type="ECO:0008006" key="3">
    <source>
        <dbReference type="Google" id="ProtNLM"/>
    </source>
</evidence>
<organism evidence="1 2">
    <name type="scientific">Exidia glandulosa HHB12029</name>
    <dbReference type="NCBI Taxonomy" id="1314781"/>
    <lineage>
        <taxon>Eukaryota</taxon>
        <taxon>Fungi</taxon>
        <taxon>Dikarya</taxon>
        <taxon>Basidiomycota</taxon>
        <taxon>Agaricomycotina</taxon>
        <taxon>Agaricomycetes</taxon>
        <taxon>Auriculariales</taxon>
        <taxon>Exidiaceae</taxon>
        <taxon>Exidia</taxon>
    </lineage>
</organism>
<evidence type="ECO:0000313" key="1">
    <source>
        <dbReference type="EMBL" id="KZV98052.1"/>
    </source>
</evidence>
<accession>A0A165LMD7</accession>
<evidence type="ECO:0000313" key="2">
    <source>
        <dbReference type="Proteomes" id="UP000077266"/>
    </source>
</evidence>
<dbReference type="OrthoDB" id="10669260at2759"/>
<dbReference type="InterPro" id="IPR032675">
    <property type="entry name" value="LRR_dom_sf"/>
</dbReference>
<sequence>MTTCLSALNADILDLLCDAVRTTGLEALKALSVTNRQLRAAALSRVFSAVRVEGTMRECTEVMREILRVKGLVGYIRKFTLKLDVTEDVIEDVNIHKDPANSAARLAVSPAAVAFSAALIELLSHLVRLQSLNIGDPEPAIASSESILNYSLKSATGALRLDSVVELSTLSGCTALSAICPSVTRLSLIDRPSSEQAEMWGTLTRVECLTVKGIRDLESIQAMTRSMKHLTELTIKDGMDIRTELPRLSHLQSLRVLTLGYLFQLELGYHPPQCGFGWGQLRRDPTRMENLRAQRGRALNEAKRLARSVFPGLEKLHIDGATFDFSWLKTGDFDELDALEADSEQTA</sequence>
<keyword evidence="2" id="KW-1185">Reference proteome</keyword>
<proteinExistence type="predicted"/>
<reference evidence="1 2" key="1">
    <citation type="journal article" date="2016" name="Mol. Biol. Evol.">
        <title>Comparative Genomics of Early-Diverging Mushroom-Forming Fungi Provides Insights into the Origins of Lignocellulose Decay Capabilities.</title>
        <authorList>
            <person name="Nagy L.G."/>
            <person name="Riley R."/>
            <person name="Tritt A."/>
            <person name="Adam C."/>
            <person name="Daum C."/>
            <person name="Floudas D."/>
            <person name="Sun H."/>
            <person name="Yadav J.S."/>
            <person name="Pangilinan J."/>
            <person name="Larsson K.H."/>
            <person name="Matsuura K."/>
            <person name="Barry K."/>
            <person name="Labutti K."/>
            <person name="Kuo R."/>
            <person name="Ohm R.A."/>
            <person name="Bhattacharya S.S."/>
            <person name="Shirouzu T."/>
            <person name="Yoshinaga Y."/>
            <person name="Martin F.M."/>
            <person name="Grigoriev I.V."/>
            <person name="Hibbett D.S."/>
        </authorList>
    </citation>
    <scope>NUCLEOTIDE SEQUENCE [LARGE SCALE GENOMIC DNA]</scope>
    <source>
        <strain evidence="1 2">HHB12029</strain>
    </source>
</reference>
<dbReference type="EMBL" id="KV425923">
    <property type="protein sequence ID" value="KZV98052.1"/>
    <property type="molecule type" value="Genomic_DNA"/>
</dbReference>
<dbReference type="AlphaFoldDB" id="A0A165LMD7"/>
<dbReference type="Proteomes" id="UP000077266">
    <property type="component" value="Unassembled WGS sequence"/>
</dbReference>
<gene>
    <name evidence="1" type="ORF">EXIGLDRAFT_763916</name>
</gene>
<name>A0A165LMD7_EXIGL</name>
<dbReference type="InParanoid" id="A0A165LMD7"/>